<dbReference type="Gene3D" id="3.40.50.2300">
    <property type="match status" value="1"/>
</dbReference>
<evidence type="ECO:0000256" key="1">
    <source>
        <dbReference type="ARBA" id="ARBA00000085"/>
    </source>
</evidence>
<evidence type="ECO:0000256" key="4">
    <source>
        <dbReference type="ARBA" id="ARBA00022679"/>
    </source>
</evidence>
<dbReference type="KEGG" id="slr:L21SP2_2816"/>
<proteinExistence type="predicted"/>
<keyword evidence="6 12" id="KW-0418">Kinase</keyword>
<dbReference type="PANTHER" id="PTHR43065:SF10">
    <property type="entry name" value="PEROXIDE STRESS-ACTIVATED HISTIDINE KINASE MAK3"/>
    <property type="match status" value="1"/>
</dbReference>
<dbReference type="RefSeq" id="WP_024269063.1">
    <property type="nucleotide sequence ID" value="NC_023035.1"/>
</dbReference>
<dbReference type="GO" id="GO:0005524">
    <property type="term" value="F:ATP binding"/>
    <property type="evidence" value="ECO:0007669"/>
    <property type="project" value="UniProtKB-KW"/>
</dbReference>
<dbReference type="OrthoDB" id="6192248at2"/>
<dbReference type="InterPro" id="IPR011006">
    <property type="entry name" value="CheY-like_superfamily"/>
</dbReference>
<evidence type="ECO:0000256" key="2">
    <source>
        <dbReference type="ARBA" id="ARBA00012438"/>
    </source>
</evidence>
<evidence type="ECO:0000259" key="11">
    <source>
        <dbReference type="PROSITE" id="PS50110"/>
    </source>
</evidence>
<name>V5WM40_9SPIO</name>
<organism evidence="12 13">
    <name type="scientific">Salinispira pacifica</name>
    <dbReference type="NCBI Taxonomy" id="1307761"/>
    <lineage>
        <taxon>Bacteria</taxon>
        <taxon>Pseudomonadati</taxon>
        <taxon>Spirochaetota</taxon>
        <taxon>Spirochaetia</taxon>
        <taxon>Spirochaetales</taxon>
        <taxon>Spirochaetaceae</taxon>
        <taxon>Salinispira</taxon>
    </lineage>
</organism>
<dbReference type="PROSITE" id="PS50109">
    <property type="entry name" value="HIS_KIN"/>
    <property type="match status" value="1"/>
</dbReference>
<gene>
    <name evidence="12" type="ORF">L21SP2_2816</name>
</gene>
<evidence type="ECO:0000256" key="3">
    <source>
        <dbReference type="ARBA" id="ARBA00022553"/>
    </source>
</evidence>
<accession>V5WM40</accession>
<comment type="caution">
    <text evidence="9">Lacks conserved residue(s) required for the propagation of feature annotation.</text>
</comment>
<dbReference type="InterPro" id="IPR003594">
    <property type="entry name" value="HATPase_dom"/>
</dbReference>
<dbReference type="InterPro" id="IPR004358">
    <property type="entry name" value="Sig_transdc_His_kin-like_C"/>
</dbReference>
<keyword evidence="3" id="KW-0597">Phosphoprotein</keyword>
<protein>
    <recommendedName>
        <fullName evidence="2">histidine kinase</fullName>
        <ecNumber evidence="2">2.7.13.3</ecNumber>
    </recommendedName>
</protein>
<evidence type="ECO:0000256" key="6">
    <source>
        <dbReference type="ARBA" id="ARBA00022777"/>
    </source>
</evidence>
<dbReference type="STRING" id="1307761.L21SP2_2816"/>
<dbReference type="GO" id="GO:0000160">
    <property type="term" value="P:phosphorelay signal transduction system"/>
    <property type="evidence" value="ECO:0007669"/>
    <property type="project" value="UniProtKB-KW"/>
</dbReference>
<dbReference type="GO" id="GO:0004673">
    <property type="term" value="F:protein histidine kinase activity"/>
    <property type="evidence" value="ECO:0007669"/>
    <property type="project" value="UniProtKB-EC"/>
</dbReference>
<dbReference type="EMBL" id="CP006939">
    <property type="protein sequence ID" value="AHC16166.1"/>
    <property type="molecule type" value="Genomic_DNA"/>
</dbReference>
<keyword evidence="8" id="KW-0902">Two-component regulatory system</keyword>
<dbReference type="SMART" id="SM00387">
    <property type="entry name" value="HATPase_c"/>
    <property type="match status" value="1"/>
</dbReference>
<dbReference type="PANTHER" id="PTHR43065">
    <property type="entry name" value="SENSOR HISTIDINE KINASE"/>
    <property type="match status" value="1"/>
</dbReference>
<keyword evidence="7" id="KW-0067">ATP-binding</keyword>
<dbReference type="eggNOG" id="COG4191">
    <property type="taxonomic scope" value="Bacteria"/>
</dbReference>
<evidence type="ECO:0000256" key="9">
    <source>
        <dbReference type="PROSITE-ProRule" id="PRU00169"/>
    </source>
</evidence>
<dbReference type="Gene3D" id="3.30.450.20">
    <property type="entry name" value="PAS domain"/>
    <property type="match status" value="1"/>
</dbReference>
<evidence type="ECO:0000256" key="5">
    <source>
        <dbReference type="ARBA" id="ARBA00022741"/>
    </source>
</evidence>
<keyword evidence="13" id="KW-1185">Reference proteome</keyword>
<dbReference type="EC" id="2.7.13.3" evidence="2"/>
<dbReference type="InterPro" id="IPR005467">
    <property type="entry name" value="His_kinase_dom"/>
</dbReference>
<dbReference type="InterPro" id="IPR036890">
    <property type="entry name" value="HATPase_C_sf"/>
</dbReference>
<dbReference type="PRINTS" id="PR00344">
    <property type="entry name" value="BCTRLSENSOR"/>
</dbReference>
<reference evidence="12 13" key="1">
    <citation type="journal article" date="2015" name="Stand. Genomic Sci.">
        <title>Complete genome sequence and description of Salinispira pacifica gen. nov., sp. nov., a novel spirochaete isolated form a hypersaline microbial mat.</title>
        <authorList>
            <person name="Ben Hania W."/>
            <person name="Joseph M."/>
            <person name="Schumann P."/>
            <person name="Bunk B."/>
            <person name="Fiebig A."/>
            <person name="Sproer C."/>
            <person name="Klenk H.P."/>
            <person name="Fardeau M.L."/>
            <person name="Spring S."/>
        </authorList>
    </citation>
    <scope>NUCLEOTIDE SEQUENCE [LARGE SCALE GENOMIC DNA]</scope>
    <source>
        <strain evidence="12 13">L21-RPul-D2</strain>
    </source>
</reference>
<dbReference type="Gene3D" id="3.30.565.10">
    <property type="entry name" value="Histidine kinase-like ATPase, C-terminal domain"/>
    <property type="match status" value="1"/>
</dbReference>
<dbReference type="InterPro" id="IPR001789">
    <property type="entry name" value="Sig_transdc_resp-reg_receiver"/>
</dbReference>
<evidence type="ECO:0000259" key="10">
    <source>
        <dbReference type="PROSITE" id="PS50109"/>
    </source>
</evidence>
<evidence type="ECO:0000313" key="12">
    <source>
        <dbReference type="EMBL" id="AHC16166.1"/>
    </source>
</evidence>
<keyword evidence="5" id="KW-0547">Nucleotide-binding</keyword>
<keyword evidence="4" id="KW-0808">Transferase</keyword>
<feature type="domain" description="Response regulatory" evidence="11">
    <location>
        <begin position="376"/>
        <end position="496"/>
    </location>
</feature>
<feature type="domain" description="Histidine kinase" evidence="10">
    <location>
        <begin position="144"/>
        <end position="360"/>
    </location>
</feature>
<sequence>MDKGSVETVLHLTDVLPQIILILDEAGVVDDHNPGIRELLPAGVSSIKGERLDAYLHPWEPGDAQRFHALLQSARGKSHGPWADYAISFKNSWSGRSIYRAELHRRRDEGGCLLILEDVTLLRQMEEEYRRVQRIQSLLPLIKGYANDFKERLQILYGSVDFIREILKNPDPPDEKSTASMHESLDGILRHLERSNGKLDAILGLSTASRNSGDSFSLESCLRDAVERSLMGSNKQQDLSLAPDLPPFRGNYEKISQMFQNILLNAVQAGTEAYKIEITTELVERKGRDSVLIGIADHGPGMTMDILPRVQQPFFTTRDNADGLGLFIAKNIALEYNGSLDIESSPGAGTRVHIYLPLNADAPAAPERPSLPPGLKILVLDDNAEVQEVWERLLYQLGIFGSFAASTSQLYEKFERALESDYPFYLVILEDDGEEIPDVFHTLKRLKRLQPGLPAIYAATSPMNYTPEELKAEGFSAVLRKPFRFPDLHNALLQAVHVAANRD</sequence>
<evidence type="ECO:0000256" key="8">
    <source>
        <dbReference type="ARBA" id="ARBA00023012"/>
    </source>
</evidence>
<dbReference type="SUPFAM" id="SSF55874">
    <property type="entry name" value="ATPase domain of HSP90 chaperone/DNA topoisomerase II/histidine kinase"/>
    <property type="match status" value="1"/>
</dbReference>
<evidence type="ECO:0000313" key="13">
    <source>
        <dbReference type="Proteomes" id="UP000018680"/>
    </source>
</evidence>
<dbReference type="SUPFAM" id="SSF52172">
    <property type="entry name" value="CheY-like"/>
    <property type="match status" value="1"/>
</dbReference>
<dbReference type="AlphaFoldDB" id="V5WM40"/>
<dbReference type="PROSITE" id="PS50110">
    <property type="entry name" value="RESPONSE_REGULATORY"/>
    <property type="match status" value="1"/>
</dbReference>
<dbReference type="HOGENOM" id="CLU_541721_0_0_12"/>
<dbReference type="Proteomes" id="UP000018680">
    <property type="component" value="Chromosome"/>
</dbReference>
<comment type="catalytic activity">
    <reaction evidence="1">
        <text>ATP + protein L-histidine = ADP + protein N-phospho-L-histidine.</text>
        <dbReference type="EC" id="2.7.13.3"/>
    </reaction>
</comment>
<evidence type="ECO:0000256" key="7">
    <source>
        <dbReference type="ARBA" id="ARBA00022840"/>
    </source>
</evidence>
<dbReference type="Pfam" id="PF02518">
    <property type="entry name" value="HATPase_c"/>
    <property type="match status" value="1"/>
</dbReference>